<dbReference type="EMBL" id="ML977331">
    <property type="protein sequence ID" value="KAF2112288.1"/>
    <property type="molecule type" value="Genomic_DNA"/>
</dbReference>
<keyword evidence="3" id="KW-1185">Reference proteome</keyword>
<gene>
    <name evidence="2" type="ORF">BDV96DRAFT_580464</name>
</gene>
<dbReference type="Proteomes" id="UP000799770">
    <property type="component" value="Unassembled WGS sequence"/>
</dbReference>
<dbReference type="AlphaFoldDB" id="A0A6A5Z1L0"/>
<evidence type="ECO:0000313" key="3">
    <source>
        <dbReference type="Proteomes" id="UP000799770"/>
    </source>
</evidence>
<reference evidence="2" key="1">
    <citation type="journal article" date="2020" name="Stud. Mycol.">
        <title>101 Dothideomycetes genomes: a test case for predicting lifestyles and emergence of pathogens.</title>
        <authorList>
            <person name="Haridas S."/>
            <person name="Albert R."/>
            <person name="Binder M."/>
            <person name="Bloem J."/>
            <person name="Labutti K."/>
            <person name="Salamov A."/>
            <person name="Andreopoulos B."/>
            <person name="Baker S."/>
            <person name="Barry K."/>
            <person name="Bills G."/>
            <person name="Bluhm B."/>
            <person name="Cannon C."/>
            <person name="Castanera R."/>
            <person name="Culley D."/>
            <person name="Daum C."/>
            <person name="Ezra D."/>
            <person name="Gonzalez J."/>
            <person name="Henrissat B."/>
            <person name="Kuo A."/>
            <person name="Liang C."/>
            <person name="Lipzen A."/>
            <person name="Lutzoni F."/>
            <person name="Magnuson J."/>
            <person name="Mondo S."/>
            <person name="Nolan M."/>
            <person name="Ohm R."/>
            <person name="Pangilinan J."/>
            <person name="Park H.-J."/>
            <person name="Ramirez L."/>
            <person name="Alfaro M."/>
            <person name="Sun H."/>
            <person name="Tritt A."/>
            <person name="Yoshinaga Y."/>
            <person name="Zwiers L.-H."/>
            <person name="Turgeon B."/>
            <person name="Goodwin S."/>
            <person name="Spatafora J."/>
            <person name="Crous P."/>
            <person name="Grigoriev I."/>
        </authorList>
    </citation>
    <scope>NUCLEOTIDE SEQUENCE</scope>
    <source>
        <strain evidence="2">CBS 627.86</strain>
    </source>
</reference>
<accession>A0A6A5Z1L0</accession>
<evidence type="ECO:0000313" key="2">
    <source>
        <dbReference type="EMBL" id="KAF2112288.1"/>
    </source>
</evidence>
<proteinExistence type="predicted"/>
<protein>
    <submittedName>
        <fullName evidence="2">Uncharacterized protein</fullName>
    </submittedName>
</protein>
<evidence type="ECO:0000256" key="1">
    <source>
        <dbReference type="SAM" id="MobiDB-lite"/>
    </source>
</evidence>
<organism evidence="2 3">
    <name type="scientific">Lophiotrema nucula</name>
    <dbReference type="NCBI Taxonomy" id="690887"/>
    <lineage>
        <taxon>Eukaryota</taxon>
        <taxon>Fungi</taxon>
        <taxon>Dikarya</taxon>
        <taxon>Ascomycota</taxon>
        <taxon>Pezizomycotina</taxon>
        <taxon>Dothideomycetes</taxon>
        <taxon>Pleosporomycetidae</taxon>
        <taxon>Pleosporales</taxon>
        <taxon>Lophiotremataceae</taxon>
        <taxon>Lophiotrema</taxon>
    </lineage>
</organism>
<name>A0A6A5Z1L0_9PLEO</name>
<sequence>MESPPTTSAKGKARAADVKHASKPVVFSGFKRAPDLVNFVDNLRDGALYDIKVEHTVSVVFKDPAVAEQLITYYGDTGVPFEGQQLSIKYPDGAQHVVVPDSIVTPLFNYGATRVLRLSSRKDTPGLHDLTPVDVHTLSNAESDILKMYKPVLPENTPLRVFVVEFSSVSGCVAAVNKVTQGKAGAKFAKWNATYGPDPCAADQAAPVPSSTSAGPLKDSAPAVFKGEGVETKAGLALDDTKPPVVDQLAADVGDLMDFSSSGSEPDKMDTGGGTTLDDTGKDKAVEKLTEAVASLDVAAEKKGGLAGSKWAS</sequence>
<feature type="region of interest" description="Disordered" evidence="1">
    <location>
        <begin position="258"/>
        <end position="282"/>
    </location>
</feature>